<dbReference type="KEGG" id="nai:NECAME_03898"/>
<evidence type="ECO:0000313" key="2">
    <source>
        <dbReference type="Proteomes" id="UP000053676"/>
    </source>
</evidence>
<proteinExistence type="predicted"/>
<gene>
    <name evidence="1" type="ORF">NECAME_03898</name>
</gene>
<reference evidence="2" key="1">
    <citation type="journal article" date="2014" name="Nat. Genet.">
        <title>Genome of the human hookworm Necator americanus.</title>
        <authorList>
            <person name="Tang Y.T."/>
            <person name="Gao X."/>
            <person name="Rosa B.A."/>
            <person name="Abubucker S."/>
            <person name="Hallsworth-Pepin K."/>
            <person name="Martin J."/>
            <person name="Tyagi R."/>
            <person name="Heizer E."/>
            <person name="Zhang X."/>
            <person name="Bhonagiri-Palsikar V."/>
            <person name="Minx P."/>
            <person name="Warren W.C."/>
            <person name="Wang Q."/>
            <person name="Zhan B."/>
            <person name="Hotez P.J."/>
            <person name="Sternberg P.W."/>
            <person name="Dougall A."/>
            <person name="Gaze S.T."/>
            <person name="Mulvenna J."/>
            <person name="Sotillo J."/>
            <person name="Ranganathan S."/>
            <person name="Rabelo E.M."/>
            <person name="Wilson R.K."/>
            <person name="Felgner P.L."/>
            <person name="Bethony J."/>
            <person name="Hawdon J.M."/>
            <person name="Gasser R.B."/>
            <person name="Loukas A."/>
            <person name="Mitreva M."/>
        </authorList>
    </citation>
    <scope>NUCLEOTIDE SEQUENCE [LARGE SCALE GENOMIC DNA]</scope>
</reference>
<sequence length="165" mass="18090">RSYSQQLCCELLQIVSFVCVRLFFLDHRCLSCVSADAMLKTTSTEANRSSRHSETLIYSALFRKKFAKVFGLDSKAHKCIQTCLEAESPQTSKPRVSNITFSTVTSATGLPTIAAEPCRPRSSRTGKDAEIETKISKRHLRVSAAQIAIVTSSAFCVGVSGMTVF</sequence>
<dbReference type="AlphaFoldDB" id="W2T0L8"/>
<organism evidence="1 2">
    <name type="scientific">Necator americanus</name>
    <name type="common">Human hookworm</name>
    <dbReference type="NCBI Taxonomy" id="51031"/>
    <lineage>
        <taxon>Eukaryota</taxon>
        <taxon>Metazoa</taxon>
        <taxon>Ecdysozoa</taxon>
        <taxon>Nematoda</taxon>
        <taxon>Chromadorea</taxon>
        <taxon>Rhabditida</taxon>
        <taxon>Rhabditina</taxon>
        <taxon>Rhabditomorpha</taxon>
        <taxon>Strongyloidea</taxon>
        <taxon>Ancylostomatidae</taxon>
        <taxon>Bunostominae</taxon>
        <taxon>Necator</taxon>
    </lineage>
</organism>
<dbReference type="Proteomes" id="UP000053676">
    <property type="component" value="Unassembled WGS sequence"/>
</dbReference>
<evidence type="ECO:0000313" key="1">
    <source>
        <dbReference type="EMBL" id="ETN74766.1"/>
    </source>
</evidence>
<feature type="non-terminal residue" evidence="1">
    <location>
        <position position="1"/>
    </location>
</feature>
<dbReference type="OrthoDB" id="5868954at2759"/>
<name>W2T0L8_NECAM</name>
<accession>W2T0L8</accession>
<keyword evidence="2" id="KW-1185">Reference proteome</keyword>
<dbReference type="EMBL" id="KI660334">
    <property type="protein sequence ID" value="ETN74766.1"/>
    <property type="molecule type" value="Genomic_DNA"/>
</dbReference>
<protein>
    <submittedName>
        <fullName evidence="1">Uncharacterized protein</fullName>
    </submittedName>
</protein>